<keyword evidence="6" id="KW-0653">Protein transport</keyword>
<dbReference type="AlphaFoldDB" id="A0A401JEQ9"/>
<evidence type="ECO:0000256" key="4">
    <source>
        <dbReference type="ARBA" id="ARBA00022452"/>
    </source>
</evidence>
<comment type="subcellular location">
    <subcellularLocation>
        <location evidence="1">Cell outer membrane</location>
    </subcellularLocation>
</comment>
<evidence type="ECO:0000256" key="7">
    <source>
        <dbReference type="ARBA" id="ARBA00023136"/>
    </source>
</evidence>
<dbReference type="Proteomes" id="UP000286806">
    <property type="component" value="Unassembled WGS sequence"/>
</dbReference>
<dbReference type="PROSITE" id="PS51257">
    <property type="entry name" value="PROKAR_LIPOPROTEIN"/>
    <property type="match status" value="1"/>
</dbReference>
<feature type="signal peptide" evidence="9">
    <location>
        <begin position="1"/>
        <end position="32"/>
    </location>
</feature>
<evidence type="ECO:0000313" key="11">
    <source>
        <dbReference type="EMBL" id="GBL46112.1"/>
    </source>
</evidence>
<dbReference type="Gene3D" id="3.10.20.310">
    <property type="entry name" value="membrane protein fhac"/>
    <property type="match status" value="1"/>
</dbReference>
<dbReference type="GO" id="GO:0009279">
    <property type="term" value="C:cell outer membrane"/>
    <property type="evidence" value="ECO:0007669"/>
    <property type="project" value="UniProtKB-SubCell"/>
</dbReference>
<evidence type="ECO:0000256" key="8">
    <source>
        <dbReference type="ARBA" id="ARBA00023237"/>
    </source>
</evidence>
<dbReference type="GO" id="GO:0098046">
    <property type="term" value="C:type V protein secretion system complex"/>
    <property type="evidence" value="ECO:0007669"/>
    <property type="project" value="TreeGrafter"/>
</dbReference>
<comment type="similarity">
    <text evidence="2">Belongs to the TPS (TC 1.B.20) family.</text>
</comment>
<dbReference type="GO" id="GO:0046819">
    <property type="term" value="P:protein secretion by the type V secretion system"/>
    <property type="evidence" value="ECO:0007669"/>
    <property type="project" value="TreeGrafter"/>
</dbReference>
<dbReference type="Pfam" id="PF03865">
    <property type="entry name" value="ShlB"/>
    <property type="match status" value="1"/>
</dbReference>
<evidence type="ECO:0000259" key="10">
    <source>
        <dbReference type="PROSITE" id="PS51779"/>
    </source>
</evidence>
<dbReference type="InterPro" id="IPR005565">
    <property type="entry name" value="Hemolysn_activator_HlyB_C"/>
</dbReference>
<proteinExistence type="inferred from homology"/>
<dbReference type="EMBL" id="BGOW01000016">
    <property type="protein sequence ID" value="GBL46112.1"/>
    <property type="molecule type" value="Genomic_DNA"/>
</dbReference>
<keyword evidence="7" id="KW-0472">Membrane</keyword>
<keyword evidence="3" id="KW-0813">Transport</keyword>
<evidence type="ECO:0000313" key="12">
    <source>
        <dbReference type="Proteomes" id="UP000286806"/>
    </source>
</evidence>
<gene>
    <name evidence="11" type="ORF">SFMTTN_1924</name>
</gene>
<keyword evidence="8" id="KW-0998">Cell outer membrane</keyword>
<dbReference type="InterPro" id="IPR013686">
    <property type="entry name" value="Polypept-transport_assoc_ShlB"/>
</dbReference>
<dbReference type="GO" id="GO:0008320">
    <property type="term" value="F:protein transmembrane transporter activity"/>
    <property type="evidence" value="ECO:0007669"/>
    <property type="project" value="TreeGrafter"/>
</dbReference>
<evidence type="ECO:0000256" key="3">
    <source>
        <dbReference type="ARBA" id="ARBA00022448"/>
    </source>
</evidence>
<keyword evidence="4" id="KW-1134">Transmembrane beta strand</keyword>
<protein>
    <submittedName>
        <fullName evidence="11">Hemolysin activation/secretion protein associated with VreARI signalling system</fullName>
    </submittedName>
</protein>
<dbReference type="OrthoDB" id="5664954at2"/>
<keyword evidence="12" id="KW-1185">Reference proteome</keyword>
<evidence type="ECO:0000256" key="1">
    <source>
        <dbReference type="ARBA" id="ARBA00004442"/>
    </source>
</evidence>
<dbReference type="InterPro" id="IPR051544">
    <property type="entry name" value="TPS_OM_transporter"/>
</dbReference>
<dbReference type="RefSeq" id="WP_124704912.1">
    <property type="nucleotide sequence ID" value="NZ_BGOW01000016.1"/>
</dbReference>
<evidence type="ECO:0000256" key="6">
    <source>
        <dbReference type="ARBA" id="ARBA00022927"/>
    </source>
</evidence>
<evidence type="ECO:0000256" key="2">
    <source>
        <dbReference type="ARBA" id="ARBA00009055"/>
    </source>
</evidence>
<sequence length="536" mass="57809">MTLRDKKKTGRNLLVLSLMLACTFSTIPPVHAATAGDSDELRFPIKAYQVNGNSLLKADVIDRLLQPYTGSARSFSDIEAAREALQHAYQTAGYSAVAVTLPEQTLQGGIVNLTVVEAHLATIYIANGRHYDRANVLNSLPALVVGQVPNMHRVDEELTLANDNPGKTTAVVLRKGVEPNTINASVQVQDSKPWRTFFTLDNSGNAQTGKFRLGLGYQYANVANRDQVLTLQYLTSPDHLSSVSAYGAGYHIPLYSLGDSLDLFAGYANINAGTVAQLFSVSGKGSIFGLRYNQHLSDTARYKQQLIYGIDYRAYRNDISFVGTPIGHDVTVHPLSLAYSGRYSATQGECSFALTALQNIAGGAHGNSADFALARTGASADYRLLRLTTDCRRAIGAAWQIRLKSSGQYTSQPLVPGEQFGLGGLHSVRGFDERQFAGDKGLQVSLELYSPDVSHVVSLNNASLRGLVFYDAGFVSLNDAQAGDIAHTNISSAGFGLRVGVAKRLSLELDYAHILRAGNSSLSDHNRVQGSLTLVF</sequence>
<keyword evidence="9" id="KW-0732">Signal</keyword>
<evidence type="ECO:0000256" key="5">
    <source>
        <dbReference type="ARBA" id="ARBA00022692"/>
    </source>
</evidence>
<feature type="chain" id="PRO_5019456273" evidence="9">
    <location>
        <begin position="33"/>
        <end position="536"/>
    </location>
</feature>
<dbReference type="PROSITE" id="PS51779">
    <property type="entry name" value="POTRA"/>
    <property type="match status" value="1"/>
</dbReference>
<dbReference type="InterPro" id="IPR034746">
    <property type="entry name" value="POTRA"/>
</dbReference>
<dbReference type="Gene3D" id="2.40.160.50">
    <property type="entry name" value="membrane protein fhac: a member of the omp85/tpsb transporter family"/>
    <property type="match status" value="1"/>
</dbReference>
<name>A0A401JEQ9_9PROT</name>
<accession>A0A401JEQ9</accession>
<evidence type="ECO:0000256" key="9">
    <source>
        <dbReference type="SAM" id="SignalP"/>
    </source>
</evidence>
<organism evidence="11 12">
    <name type="scientific">Sulfuriferula multivorans</name>
    <dbReference type="NCBI Taxonomy" id="1559896"/>
    <lineage>
        <taxon>Bacteria</taxon>
        <taxon>Pseudomonadati</taxon>
        <taxon>Pseudomonadota</taxon>
        <taxon>Betaproteobacteria</taxon>
        <taxon>Nitrosomonadales</taxon>
        <taxon>Sulfuricellaceae</taxon>
        <taxon>Sulfuriferula</taxon>
    </lineage>
</organism>
<comment type="caution">
    <text evidence="11">The sequence shown here is derived from an EMBL/GenBank/DDBJ whole genome shotgun (WGS) entry which is preliminary data.</text>
</comment>
<feature type="domain" description="POTRA" evidence="10">
    <location>
        <begin position="43"/>
        <end position="118"/>
    </location>
</feature>
<dbReference type="PANTHER" id="PTHR34597:SF6">
    <property type="entry name" value="BLR6126 PROTEIN"/>
    <property type="match status" value="1"/>
</dbReference>
<keyword evidence="5" id="KW-0812">Transmembrane</keyword>
<reference evidence="11 12" key="1">
    <citation type="journal article" date="2019" name="Front. Microbiol.">
        <title>Genomes of Neutrophilic Sulfur-Oxidizing Chemolithoautotrophs Representing 9 Proteobacterial Species From 8 Genera.</title>
        <authorList>
            <person name="Watanabe T."/>
            <person name="Kojima H."/>
            <person name="Umezawa K."/>
            <person name="Hori C."/>
            <person name="Takasuka T.E."/>
            <person name="Kato Y."/>
            <person name="Fukui M."/>
        </authorList>
    </citation>
    <scope>NUCLEOTIDE SEQUENCE [LARGE SCALE GENOMIC DNA]</scope>
    <source>
        <strain evidence="11 12">TTN</strain>
    </source>
</reference>
<dbReference type="Pfam" id="PF08479">
    <property type="entry name" value="POTRA_2"/>
    <property type="match status" value="1"/>
</dbReference>
<dbReference type="PANTHER" id="PTHR34597">
    <property type="entry name" value="SLR1661 PROTEIN"/>
    <property type="match status" value="1"/>
</dbReference>